<feature type="chain" id="PRO_5023003835" evidence="2">
    <location>
        <begin position="32"/>
        <end position="285"/>
    </location>
</feature>
<evidence type="ECO:0000313" key="4">
    <source>
        <dbReference type="Proteomes" id="UP000323386"/>
    </source>
</evidence>
<keyword evidence="4" id="KW-1185">Reference proteome</keyword>
<reference evidence="3 4" key="1">
    <citation type="submission" date="2018-03" db="EMBL/GenBank/DDBJ databases">
        <authorList>
            <person name="Guldener U."/>
        </authorList>
    </citation>
    <scope>NUCLEOTIDE SEQUENCE [LARGE SCALE GENOMIC DNA]</scope>
    <source>
        <strain evidence="3 4">DAOM196992</strain>
    </source>
</reference>
<accession>A0A5C3FC77</accession>
<protein>
    <submittedName>
        <fullName evidence="3">Uncharacterized protein</fullName>
    </submittedName>
</protein>
<organism evidence="3 4">
    <name type="scientific">Pseudozyma flocculosa</name>
    <dbReference type="NCBI Taxonomy" id="84751"/>
    <lineage>
        <taxon>Eukaryota</taxon>
        <taxon>Fungi</taxon>
        <taxon>Dikarya</taxon>
        <taxon>Basidiomycota</taxon>
        <taxon>Ustilaginomycotina</taxon>
        <taxon>Ustilaginomycetes</taxon>
        <taxon>Ustilaginales</taxon>
        <taxon>Ustilaginaceae</taxon>
        <taxon>Pseudozyma</taxon>
    </lineage>
</organism>
<gene>
    <name evidence="3" type="ORF">PSFLO_07228</name>
</gene>
<dbReference type="Proteomes" id="UP000323386">
    <property type="component" value="Unassembled WGS sequence"/>
</dbReference>
<evidence type="ECO:0000313" key="3">
    <source>
        <dbReference type="EMBL" id="SPO41746.1"/>
    </source>
</evidence>
<sequence length="285" mass="32272">MLPFRKSHPRQATAALLLLMLASLIPMLALGRPMETEPLIGSDPALLEALFRALDQEEAESSSFAGFERPQVDTAVPTVAQDTAPPVAHPWPLSALRKEDSFDSVPAYTHPSLFTAARHVFLLDDLEKASPEERELVLQKLVDDLRQRGLLIYNVDRCFWADPPYGLIPFRYWKTGSRIKRHIDFVKRMRYMTAFRPSQQPPAKDFIVNSFLIHFLADHERSNGIFKAYYVIAVPLQELLKPKNTIGHPSLALRVKEVGELMVPLEQRPRPSKRKSGTTSLVQPS</sequence>
<keyword evidence="2" id="KW-0732">Signal</keyword>
<name>A0A5C3FC77_9BASI</name>
<proteinExistence type="predicted"/>
<evidence type="ECO:0000256" key="1">
    <source>
        <dbReference type="SAM" id="MobiDB-lite"/>
    </source>
</evidence>
<feature type="signal peptide" evidence="2">
    <location>
        <begin position="1"/>
        <end position="31"/>
    </location>
</feature>
<evidence type="ECO:0000256" key="2">
    <source>
        <dbReference type="SAM" id="SignalP"/>
    </source>
</evidence>
<feature type="region of interest" description="Disordered" evidence="1">
    <location>
        <begin position="266"/>
        <end position="285"/>
    </location>
</feature>
<dbReference type="EMBL" id="OOIP01000031">
    <property type="protein sequence ID" value="SPO41746.1"/>
    <property type="molecule type" value="Genomic_DNA"/>
</dbReference>
<dbReference type="AlphaFoldDB" id="A0A5C3FC77"/>